<reference evidence="2 3" key="1">
    <citation type="submission" date="2018-07" db="EMBL/GenBank/DDBJ databases">
        <title>Genomic and Epidemiologic Investigation of an Indolent Hospital Outbreak.</title>
        <authorList>
            <person name="Johnson R.C."/>
            <person name="Deming C."/>
            <person name="Conlan S."/>
            <person name="Zellmer C.J."/>
            <person name="Michelin A.V."/>
            <person name="Lee-Lin S."/>
            <person name="Thomas P.J."/>
            <person name="Park M."/>
            <person name="Weingarten R.A."/>
            <person name="Less J."/>
            <person name="Dekker J.P."/>
            <person name="Frank K.M."/>
            <person name="Musser K.A."/>
            <person name="Mcquiston J.R."/>
            <person name="Henderson D.K."/>
            <person name="Lau A.F."/>
            <person name="Palmore T.N."/>
            <person name="Segre J.A."/>
        </authorList>
    </citation>
    <scope>NUCLEOTIDE SEQUENCE [LARGE SCALE GENOMIC DNA]</scope>
    <source>
        <strain evidence="2 3">SK-CDC1_0717</strain>
    </source>
</reference>
<dbReference type="AlphaFoldDB" id="A0A430FZJ1"/>
<accession>A0A430FZJ1</accession>
<comment type="caution">
    <text evidence="2">The sequence shown here is derived from an EMBL/GenBank/DDBJ whole genome shotgun (WGS) entry which is preliminary data.</text>
</comment>
<dbReference type="Proteomes" id="UP000287746">
    <property type="component" value="Unassembled WGS sequence"/>
</dbReference>
<sequence>MTIDPETLMAYADGELDPIAAKRVEQAIAADPGLAAQVEQHRKLAASLRAAFDPIAAAPIPSVVETALRDSARVVLLPSRPARRERSLWLGAVAASLVAGFLAGPLVLPRDTGGIAMHGGTAIASGEVARALDTQLASAPTPEAAVRVGVTFRDRAQRYCRTFESGATGGIACANGTAWRIERLYGGMSRQEGAYRQASSPAAAMMADAQAMMAGDPFGPAAERAARDAGWR</sequence>
<organism evidence="2 3">
    <name type="scientific">Sphingomonas koreensis</name>
    <dbReference type="NCBI Taxonomy" id="93064"/>
    <lineage>
        <taxon>Bacteria</taxon>
        <taxon>Pseudomonadati</taxon>
        <taxon>Pseudomonadota</taxon>
        <taxon>Alphaproteobacteria</taxon>
        <taxon>Sphingomonadales</taxon>
        <taxon>Sphingomonadaceae</taxon>
        <taxon>Sphingomonas</taxon>
    </lineage>
</organism>
<name>A0A430FZJ1_9SPHN</name>
<keyword evidence="1" id="KW-0472">Membrane</keyword>
<feature type="transmembrane region" description="Helical" evidence="1">
    <location>
        <begin position="88"/>
        <end position="108"/>
    </location>
</feature>
<keyword evidence="1" id="KW-1133">Transmembrane helix</keyword>
<evidence type="ECO:0000313" key="2">
    <source>
        <dbReference type="EMBL" id="RSY78542.1"/>
    </source>
</evidence>
<gene>
    <name evidence="2" type="ORF">DAH66_18510</name>
</gene>
<keyword evidence="1" id="KW-0812">Transmembrane</keyword>
<dbReference type="RefSeq" id="WP_126005501.1">
    <property type="nucleotide sequence ID" value="NZ_QQYZ01000023.1"/>
</dbReference>
<proteinExistence type="predicted"/>
<dbReference type="EMBL" id="QQYZ01000023">
    <property type="protein sequence ID" value="RSY78542.1"/>
    <property type="molecule type" value="Genomic_DNA"/>
</dbReference>
<protein>
    <submittedName>
        <fullName evidence="2">Anti-sigma factor</fullName>
    </submittedName>
</protein>
<evidence type="ECO:0000313" key="3">
    <source>
        <dbReference type="Proteomes" id="UP000287746"/>
    </source>
</evidence>
<evidence type="ECO:0000256" key="1">
    <source>
        <dbReference type="SAM" id="Phobius"/>
    </source>
</evidence>